<accession>A0ABP9XPW4</accession>
<sequence>MQNPSRLNNSLISSRTRSRSSSVSSANSASREDMSVDTQQSFSVLAPSISLSRVSNDSDMTAALSRSFFATGASNTWDSIKSDLKKLDAKISRFEDRFDRIESRIDRLERIESKLDIILSKLEGSSEPRELVTCQSDSTLFRPGTAMYNMLSGWIRTSLDNQKGAPENLVWDYTKPLADTNNETVTNNVIAYVGSQIENITNKLWNSIVSYREIKAKVVLVFHRQKANLAESEEKKAAKKKLNVRKGRRVTKLKHRKKVMAHSVFGSEMKTLFGNDVFNLALEQLQSDEESTDTEAGEVEKSIKLKVIRPSWRSRKGIEAFEKFDEFDLQIRKNAKKEKELRMKGRTKTIEIKNQYLDQAPAWSKA</sequence>
<name>A0ABP9XPW4_9FUNG</name>
<organism evidence="3 4">
    <name type="scientific">Helicostylum pulchrum</name>
    <dbReference type="NCBI Taxonomy" id="562976"/>
    <lineage>
        <taxon>Eukaryota</taxon>
        <taxon>Fungi</taxon>
        <taxon>Fungi incertae sedis</taxon>
        <taxon>Mucoromycota</taxon>
        <taxon>Mucoromycotina</taxon>
        <taxon>Mucoromycetes</taxon>
        <taxon>Mucorales</taxon>
        <taxon>Mucorineae</taxon>
        <taxon>Mucoraceae</taxon>
        <taxon>Helicostylum</taxon>
    </lineage>
</organism>
<gene>
    <name evidence="3" type="ORF">HPULCUR_002177</name>
</gene>
<comment type="caution">
    <text evidence="3">The sequence shown here is derived from an EMBL/GenBank/DDBJ whole genome shotgun (WGS) entry which is preliminary data.</text>
</comment>
<keyword evidence="4" id="KW-1185">Reference proteome</keyword>
<dbReference type="EMBL" id="BAABUJ010000006">
    <property type="protein sequence ID" value="GAA5796802.1"/>
    <property type="molecule type" value="Genomic_DNA"/>
</dbReference>
<feature type="compositionally biased region" description="Low complexity" evidence="2">
    <location>
        <begin position="1"/>
        <end position="29"/>
    </location>
</feature>
<feature type="region of interest" description="Disordered" evidence="2">
    <location>
        <begin position="1"/>
        <end position="37"/>
    </location>
</feature>
<evidence type="ECO:0000256" key="1">
    <source>
        <dbReference type="SAM" id="Coils"/>
    </source>
</evidence>
<dbReference type="Proteomes" id="UP001476247">
    <property type="component" value="Unassembled WGS sequence"/>
</dbReference>
<evidence type="ECO:0000256" key="2">
    <source>
        <dbReference type="SAM" id="MobiDB-lite"/>
    </source>
</evidence>
<reference evidence="3 4" key="1">
    <citation type="submission" date="2024-04" db="EMBL/GenBank/DDBJ databases">
        <title>genome sequences of Mucor flavus KT1a and Helicostylum pulchrum KT1b strains isolation_sourced from the surface of a dry-aged beef.</title>
        <authorList>
            <person name="Toyotome T."/>
            <person name="Hosono M."/>
            <person name="Torimaru M."/>
            <person name="Fukuda K."/>
            <person name="Mikami N."/>
        </authorList>
    </citation>
    <scope>NUCLEOTIDE SEQUENCE [LARGE SCALE GENOMIC DNA]</scope>
    <source>
        <strain evidence="3 4">KT1b</strain>
    </source>
</reference>
<evidence type="ECO:0000313" key="3">
    <source>
        <dbReference type="EMBL" id="GAA5796802.1"/>
    </source>
</evidence>
<keyword evidence="1" id="KW-0175">Coiled coil</keyword>
<protein>
    <submittedName>
        <fullName evidence="3">Uncharacterized protein</fullName>
    </submittedName>
</protein>
<evidence type="ECO:0000313" key="4">
    <source>
        <dbReference type="Proteomes" id="UP001476247"/>
    </source>
</evidence>
<feature type="coiled-coil region" evidence="1">
    <location>
        <begin position="84"/>
        <end position="111"/>
    </location>
</feature>
<proteinExistence type="predicted"/>